<keyword evidence="1" id="KW-1133">Transmembrane helix</keyword>
<evidence type="ECO:0000313" key="2">
    <source>
        <dbReference type="RefSeq" id="XP_028148587.1"/>
    </source>
</evidence>
<gene>
    <name evidence="2" type="primary">LOC114341983</name>
</gene>
<keyword evidence="1" id="KW-0812">Transmembrane</keyword>
<sequence>MVSAGYKHIYYIICLVLNVKSIIAFTEIGRDYHISTGTKIIIISAQYGPTILPHWCKVNHNIKYTRDDTCAFTEVQEALPFNEWVRQIKFENDSSITYLNWHSYNKNYFLRINLKDSTCNVWTIEDKQIEGISVNTCLEKLSQNMNDSSYIQEDNAKKLGRRYKNTIIAAGVSNIPYTPSIDDDTSTKSEPFHNTTLDSGKFELHALLILLAVTVGLMVLTIFIGLVYIIWRKCKSKYTPTSHHGYSHMYGNPNLTDNNSLTSDGYLLPKSIEPPIYEDVIYGPPLPKY</sequence>
<feature type="transmembrane region" description="Helical" evidence="1">
    <location>
        <begin position="204"/>
        <end position="231"/>
    </location>
</feature>
<proteinExistence type="predicted"/>
<organism evidence="2">
    <name type="scientific">Diabrotica virgifera virgifera</name>
    <name type="common">western corn rootworm</name>
    <dbReference type="NCBI Taxonomy" id="50390"/>
    <lineage>
        <taxon>Eukaryota</taxon>
        <taxon>Metazoa</taxon>
        <taxon>Ecdysozoa</taxon>
        <taxon>Arthropoda</taxon>
        <taxon>Hexapoda</taxon>
        <taxon>Insecta</taxon>
        <taxon>Pterygota</taxon>
        <taxon>Neoptera</taxon>
        <taxon>Endopterygota</taxon>
        <taxon>Coleoptera</taxon>
        <taxon>Polyphaga</taxon>
        <taxon>Cucujiformia</taxon>
        <taxon>Chrysomeloidea</taxon>
        <taxon>Chrysomelidae</taxon>
        <taxon>Galerucinae</taxon>
        <taxon>Diabroticina</taxon>
        <taxon>Diabroticites</taxon>
        <taxon>Diabrotica</taxon>
    </lineage>
</organism>
<protein>
    <submittedName>
        <fullName evidence="2">Uncharacterized protein LOC114341983</fullName>
    </submittedName>
</protein>
<reference evidence="2" key="1">
    <citation type="submission" date="2025-08" db="UniProtKB">
        <authorList>
            <consortium name="RefSeq"/>
        </authorList>
    </citation>
    <scope>IDENTIFICATION</scope>
</reference>
<dbReference type="InParanoid" id="A0A6P7GRA4"/>
<evidence type="ECO:0000256" key="1">
    <source>
        <dbReference type="SAM" id="Phobius"/>
    </source>
</evidence>
<dbReference type="RefSeq" id="XP_028148587.1">
    <property type="nucleotide sequence ID" value="XM_028292786.1"/>
</dbReference>
<dbReference type="AlphaFoldDB" id="A0A6P7GRA4"/>
<name>A0A6P7GRA4_DIAVI</name>
<keyword evidence="1" id="KW-0472">Membrane</keyword>
<accession>A0A6P7GRA4</accession>